<keyword evidence="8" id="KW-0675">Receptor</keyword>
<feature type="domain" description="TonB-dependent receptor plug" evidence="13">
    <location>
        <begin position="73"/>
        <end position="167"/>
    </location>
</feature>
<keyword evidence="15" id="KW-1185">Reference proteome</keyword>
<evidence type="ECO:0000256" key="6">
    <source>
        <dbReference type="ARBA" id="ARBA00023077"/>
    </source>
</evidence>
<gene>
    <name evidence="14" type="ORF">SAMN06269173_102593</name>
</gene>
<dbReference type="Gene3D" id="2.40.170.20">
    <property type="entry name" value="TonB-dependent receptor, beta-barrel domain"/>
    <property type="match status" value="1"/>
</dbReference>
<evidence type="ECO:0000256" key="3">
    <source>
        <dbReference type="ARBA" id="ARBA00022452"/>
    </source>
</evidence>
<evidence type="ECO:0000256" key="1">
    <source>
        <dbReference type="ARBA" id="ARBA00004571"/>
    </source>
</evidence>
<protein>
    <submittedName>
        <fullName evidence="14">Iron complex outermembrane recepter protein</fullName>
    </submittedName>
</protein>
<dbReference type="EMBL" id="FZNS01000002">
    <property type="protein sequence ID" value="SNR45760.1"/>
    <property type="molecule type" value="Genomic_DNA"/>
</dbReference>
<evidence type="ECO:0000256" key="10">
    <source>
        <dbReference type="PROSITE-ProRule" id="PRU01360"/>
    </source>
</evidence>
<evidence type="ECO:0000256" key="4">
    <source>
        <dbReference type="ARBA" id="ARBA00022692"/>
    </source>
</evidence>
<dbReference type="Pfam" id="PF07715">
    <property type="entry name" value="Plug"/>
    <property type="match status" value="1"/>
</dbReference>
<keyword evidence="7 10" id="KW-0472">Membrane</keyword>
<evidence type="ECO:0000256" key="11">
    <source>
        <dbReference type="RuleBase" id="RU003357"/>
    </source>
</evidence>
<dbReference type="PROSITE" id="PS52016">
    <property type="entry name" value="TONB_DEPENDENT_REC_3"/>
    <property type="match status" value="1"/>
</dbReference>
<evidence type="ECO:0000256" key="8">
    <source>
        <dbReference type="ARBA" id="ARBA00023170"/>
    </source>
</evidence>
<dbReference type="GO" id="GO:0009279">
    <property type="term" value="C:cell outer membrane"/>
    <property type="evidence" value="ECO:0007669"/>
    <property type="project" value="UniProtKB-SubCell"/>
</dbReference>
<dbReference type="InterPro" id="IPR012910">
    <property type="entry name" value="Plug_dom"/>
</dbReference>
<dbReference type="Gene3D" id="2.170.130.10">
    <property type="entry name" value="TonB-dependent receptor, plug domain"/>
    <property type="match status" value="1"/>
</dbReference>
<dbReference type="PANTHER" id="PTHR30069:SF29">
    <property type="entry name" value="HEMOGLOBIN AND HEMOGLOBIN-HAPTOGLOBIN-BINDING PROTEIN 1-RELATED"/>
    <property type="match status" value="1"/>
</dbReference>
<dbReference type="SUPFAM" id="SSF56935">
    <property type="entry name" value="Porins"/>
    <property type="match status" value="1"/>
</dbReference>
<evidence type="ECO:0000313" key="15">
    <source>
        <dbReference type="Proteomes" id="UP000198310"/>
    </source>
</evidence>
<sequence length="658" mass="72264">MIEFCAGQLPTATVLRAGWCLLWLSGSMLASSTVVAQRAPARLTDSIQSLPTVRVQGVRPSRFAVGSRVTTVLDSTTILPTGSTLAEALAARTPLYLKEYGPGQLASISIRGTSAQHTAVLWNGFNVMLPTLGQSDFSLLPLSGNTRADVQHGPAGATYGTGAVGGTVLLSSPVVWGAGLRGTVQSDAGSFGLRAGSVEGSFSNQRLAVRTAASYRTADNDFLYSTREITGLVSRRQENAAQRQWSLAQDVTLRVGQRGEVQASAWLTDADRQIQPSIGSANTHAREQDKSRRLLAGYRHVTSRHETGVRVAWFEDILNYRNDATTSNSTVRTTQAQADHTRNFGSRASLRAGVEAQHFAVAPELYRREVTENRFAGYVLLRYDPRPTVHLSANVRQAVLPGRRVPLTPTLGAEWQVWQTSVQQLTLKASTSRSYRAPTLNERFWPQGGDPNLRPESGYGYEGGVQHSFIPTSSLALTSELTAYHQLVDNWVEWTSDPRTGYTTPRNLRQVRAQGIEASSQAVWKHADYRLNARVSYALTQSEKTKGEAADQLAPGKQLAYVPLHTAAFTTDHAWHNWLLTTALRYTGHRYIYSANGQYLPAYLLLNATLGYSVKLSQTFGLLVAAQGFNLTNRVYQVYEARAMPPRWGSLSLRLTWH</sequence>
<dbReference type="PANTHER" id="PTHR30069">
    <property type="entry name" value="TONB-DEPENDENT OUTER MEMBRANE RECEPTOR"/>
    <property type="match status" value="1"/>
</dbReference>
<evidence type="ECO:0000256" key="7">
    <source>
        <dbReference type="ARBA" id="ARBA00023136"/>
    </source>
</evidence>
<dbReference type="RefSeq" id="WP_089332094.1">
    <property type="nucleotide sequence ID" value="NZ_FZNS01000002.1"/>
</dbReference>
<keyword evidence="2 10" id="KW-0813">Transport</keyword>
<dbReference type="InterPro" id="IPR000531">
    <property type="entry name" value="Beta-barrel_TonB"/>
</dbReference>
<dbReference type="Proteomes" id="UP000198310">
    <property type="component" value="Unassembled WGS sequence"/>
</dbReference>
<dbReference type="Pfam" id="PF00593">
    <property type="entry name" value="TonB_dep_Rec_b-barrel"/>
    <property type="match status" value="1"/>
</dbReference>
<evidence type="ECO:0000256" key="9">
    <source>
        <dbReference type="ARBA" id="ARBA00023237"/>
    </source>
</evidence>
<reference evidence="15" key="1">
    <citation type="submission" date="2017-06" db="EMBL/GenBank/DDBJ databases">
        <authorList>
            <person name="Varghese N."/>
            <person name="Submissions S."/>
        </authorList>
    </citation>
    <scope>NUCLEOTIDE SEQUENCE [LARGE SCALE GENOMIC DNA]</scope>
    <source>
        <strain evidence="15">DSM 28041</strain>
    </source>
</reference>
<dbReference type="GO" id="GO:0015344">
    <property type="term" value="F:siderophore uptake transmembrane transporter activity"/>
    <property type="evidence" value="ECO:0007669"/>
    <property type="project" value="TreeGrafter"/>
</dbReference>
<name>A0A238WGR0_9BACT</name>
<keyword evidence="3 10" id="KW-1134">Transmembrane beta strand</keyword>
<evidence type="ECO:0000313" key="14">
    <source>
        <dbReference type="EMBL" id="SNR45760.1"/>
    </source>
</evidence>
<keyword evidence="6 11" id="KW-0798">TonB box</keyword>
<evidence type="ECO:0000259" key="13">
    <source>
        <dbReference type="Pfam" id="PF07715"/>
    </source>
</evidence>
<proteinExistence type="inferred from homology"/>
<evidence type="ECO:0000256" key="2">
    <source>
        <dbReference type="ARBA" id="ARBA00022448"/>
    </source>
</evidence>
<evidence type="ECO:0000256" key="5">
    <source>
        <dbReference type="ARBA" id="ARBA00022729"/>
    </source>
</evidence>
<keyword evidence="9 10" id="KW-0998">Cell outer membrane</keyword>
<dbReference type="InterPro" id="IPR036942">
    <property type="entry name" value="Beta-barrel_TonB_sf"/>
</dbReference>
<comment type="similarity">
    <text evidence="10 11">Belongs to the TonB-dependent receptor family.</text>
</comment>
<dbReference type="InterPro" id="IPR039426">
    <property type="entry name" value="TonB-dep_rcpt-like"/>
</dbReference>
<evidence type="ECO:0000259" key="12">
    <source>
        <dbReference type="Pfam" id="PF00593"/>
    </source>
</evidence>
<accession>A0A238WGR0</accession>
<keyword evidence="4 10" id="KW-0812">Transmembrane</keyword>
<dbReference type="InterPro" id="IPR037066">
    <property type="entry name" value="Plug_dom_sf"/>
</dbReference>
<organism evidence="14 15">
    <name type="scientific">Hymenobacter mucosus</name>
    <dbReference type="NCBI Taxonomy" id="1411120"/>
    <lineage>
        <taxon>Bacteria</taxon>
        <taxon>Pseudomonadati</taxon>
        <taxon>Bacteroidota</taxon>
        <taxon>Cytophagia</taxon>
        <taxon>Cytophagales</taxon>
        <taxon>Hymenobacteraceae</taxon>
        <taxon>Hymenobacter</taxon>
    </lineage>
</organism>
<feature type="domain" description="TonB-dependent receptor-like beta-barrel" evidence="12">
    <location>
        <begin position="277"/>
        <end position="630"/>
    </location>
</feature>
<comment type="subcellular location">
    <subcellularLocation>
        <location evidence="1 10">Cell outer membrane</location>
        <topology evidence="1 10">Multi-pass membrane protein</topology>
    </subcellularLocation>
</comment>
<dbReference type="GO" id="GO:0044718">
    <property type="term" value="P:siderophore transmembrane transport"/>
    <property type="evidence" value="ECO:0007669"/>
    <property type="project" value="TreeGrafter"/>
</dbReference>
<dbReference type="AlphaFoldDB" id="A0A238WGR0"/>
<keyword evidence="5" id="KW-0732">Signal</keyword>